<evidence type="ECO:0000313" key="2">
    <source>
        <dbReference type="EMBL" id="CAD8044974.1"/>
    </source>
</evidence>
<dbReference type="PANTHER" id="PTHR11319">
    <property type="entry name" value="G PROTEIN-COUPLED RECEPTOR-RELATED"/>
    <property type="match status" value="1"/>
</dbReference>
<feature type="transmembrane region" description="Helical" evidence="1">
    <location>
        <begin position="2052"/>
        <end position="2077"/>
    </location>
</feature>
<dbReference type="OMA" id="ECWKCPS"/>
<name>A0A8S1JR44_PARPR</name>
<dbReference type="CDD" id="cd00064">
    <property type="entry name" value="FU"/>
    <property type="match status" value="1"/>
</dbReference>
<dbReference type="InterPro" id="IPR006212">
    <property type="entry name" value="Furin_repeat"/>
</dbReference>
<accession>A0A8S1JR44</accession>
<sequence>MMFSNCDTEIISKLCHISCLECDGPTKSDCLSCDPSTNRIYNKKEKACVCVYGKMEIDNECKDYSSFQLILSQENGNEFKCSYGYFEFDNECWKCPSKIREKLITCIECITNPKTWIINPYCQYNFVTDDNQRPFTKLDDGVSDLFFDGTDIKFKENQQQYKDIYSDYIQTFEQFSNFCQNCQRDLDKELCFVFENCIQCEIQLFKPICTKCVMNFLLQDGLCQIKKLIQTAKVIVCETPYYQTYYNICILCPIVNCLYCFDYLKDDVQKNTIFYKYSTERINANDQQVLVGCAQCLEGYIYDFITGQCIYKQSQIQNCLRSFVNQEGQEMCVLSSIDDFKIAPQIINCQKYIFHCEQCFQNIQTILKCLICEVGYVASYTTGLCQIGIQKQNEKSSVYFYDQNIWRYIVQSFTMLFAKINYSYQLYQFNNYNIECIDGYQLFKGRCSQYCDQNCRQCQKDEISERFTCTLCSLNPYQEPYRAQEYGKCVCQIRSNESIKNINSYYIINENNAQYTTQCIKTISNFNIKIDPQFQVAQYIYDPSKTAFEYSVILFCDFNHSPIDSDSPRTFEKDLDFFYFNEIGLRQFILSIQHELSCDASELQIHEFWKIKNSFYTKVFSIRFVKLQLKGYLPIIKKYQIYNYNQIEFINLYVNLEYNITFEFYNNEEAIDYQILNTTFVSNKLKQIKFEIPMNINQICNIYNLSISNLVIDNSIMFNIHSTKQNETILIDYFFLMDTIINNTVLFNINTTSQNIIIGNLFIDRCEFNKFTLLNIQQTSETKISLRSIIIKNSIFTNSSFLESYNTKILFIYSFQMIENLILNSKLIKFSKDLFSYNLMLKQNQFKESILFEKQFSVIYQQEIKIVDINIISNIFQSFQVFVNDQNQMQLIKIELTNIVFKDNTNTKKEIQDYIFKLSCSNILIQNVSIINTSYLRYFYLFNISQINIKNISVQNEIQEYRIPLNQDCTINSYQHSKFLFLQGFSSLYLGFIKFFNQITIDQSFIEIQSNDQTLNRDPETIIIQNVTFTKNRLMKINQRYMFSIISIYSDKIQQIHFQNILYQENSYHQYNEDPTQSSASLLFLNSINSFILLQNIQCFENSLTNSSNSFITINSKEVKINQIQVFHHNYLRVEFWNRYYQILLQNNLNQIEINYMIEQILSIKNKGGVIKIIADNFTLENGQFSYLIAKSSSVLDIITKGAGIINLNNCSIAYSQNNLLQNTEQEGSISISSQNSYLTLRLQNFNFTDVYNTLSPAILSLIPSEVSNYILIKNVQVSNCFSLKNVFLALSFPYENVDQNLITLDNIIISQSQQASVEFNRQLNILEPIILSQITKDNAIFNLQGCLLKVHNFQYEGFILSGIFNLINCKKIQLMNILFDKIIMFYSLNLIHIDSVAQIKSTIQIQNLTTFEIKMFNSHNQQLYPLDYPNLFLEYKKCQILKAVLLPIKIQQLEKKLNNFEQILQNSNQNGSILYMKCSNNLTKISFQSIFLLQNNCRTCKHGLIFFELIDFQLINIEELYCMGNIIQQFGCITAQSEKNLQGKLKIRNSLFINNMGTQGIAVSSLNVKIFLFKVKIFNNTATLLGGGLYIDLNNQDFSIKSTNIQQNKASEGGGIYLSENSILSEMNFVNSLLNFNLAELTTNNLQEQPSHLDLSINHQIMPSDFKFDQISQKSLKLQPYRMMQQGKIIMANILMVPSNQELVKYELYNPKQKKFTSYINELSIQFKNRFNEQLLNFTNSTCQIIESILDIKKQTILESYNVSLIQFNQTTNKFDMGTLIFIFDPYNQSNKQYEIKINCKTKNQSQELSYNIKVKSLYCQLGEFYVLDGCLTCESNQGFYSVTYNATKCSIFDKTKFEAINSNNINLKPGFWRPHPESDLVNDCFKNIESCKGGWVVGDDICKFGHIGGLCEECDKHNIRGDGYFFKNDQFTCWNCSDFSINILSIILITVWVFLSTFITLTSVEKTNQLFALFKLTQKFAHILFKMNLNQESILLKLYLNYIWIFSVIFTFNIQFSFSFIFVNQMSDTSYFLTRNLDCELSQSFEIELIYMRVLVMLILIALQIFLIQLGVNIFFMLAKVRFRKNIISITLIYMYIQNYTALINQLFSIMAKREISQIDYVQGDVSLLFESSNHQTWLYRFALPVSLLIGLILPLSLLWFLYQKRNLFDKIQFRKHIGYLFNEYSDNSSFWEWIKLWKKTIIIIILIYFETNIFYKGFLIGVCLMIYQIITAQYLPYIYSKLNSLDLKSAQLCSIAIFLAAVQYLCEQQEDQVQAKILQILIILICFKFSFPYIFDIISAYYNKYKEKLLKLVVIALKTLNPQSNLICKLTYKLDQWRQKSIRIERNFKKLKQMTIQQKRKDKIEQQQICVPTLSLNKSGELKFKLMNF</sequence>
<comment type="caution">
    <text evidence="2">The sequence shown here is derived from an EMBL/GenBank/DDBJ whole genome shotgun (WGS) entry which is preliminary data.</text>
</comment>
<gene>
    <name evidence="2" type="ORF">PPRIM_AZ9-3.1.T0080543</name>
</gene>
<proteinExistence type="predicted"/>
<feature type="transmembrane region" description="Helical" evidence="1">
    <location>
        <begin position="2089"/>
        <end position="2110"/>
    </location>
</feature>
<reference evidence="2" key="1">
    <citation type="submission" date="2021-01" db="EMBL/GenBank/DDBJ databases">
        <authorList>
            <consortium name="Genoscope - CEA"/>
            <person name="William W."/>
        </authorList>
    </citation>
    <scope>NUCLEOTIDE SEQUENCE</scope>
</reference>
<organism evidence="2 3">
    <name type="scientific">Paramecium primaurelia</name>
    <dbReference type="NCBI Taxonomy" id="5886"/>
    <lineage>
        <taxon>Eukaryota</taxon>
        <taxon>Sar</taxon>
        <taxon>Alveolata</taxon>
        <taxon>Ciliophora</taxon>
        <taxon>Intramacronucleata</taxon>
        <taxon>Oligohymenophorea</taxon>
        <taxon>Peniculida</taxon>
        <taxon>Parameciidae</taxon>
        <taxon>Paramecium</taxon>
    </lineage>
</organism>
<feature type="transmembrane region" description="Helical" evidence="1">
    <location>
        <begin position="2140"/>
        <end position="2165"/>
    </location>
</feature>
<evidence type="ECO:0000256" key="1">
    <source>
        <dbReference type="SAM" id="Phobius"/>
    </source>
</evidence>
<evidence type="ECO:0000313" key="3">
    <source>
        <dbReference type="Proteomes" id="UP000688137"/>
    </source>
</evidence>
<feature type="transmembrane region" description="Helical" evidence="1">
    <location>
        <begin position="2204"/>
        <end position="2232"/>
    </location>
</feature>
<dbReference type="PANTHER" id="PTHR11319:SF35">
    <property type="entry name" value="OUTER MEMBRANE PROTEIN PMPC-RELATED"/>
    <property type="match status" value="1"/>
</dbReference>
<feature type="transmembrane region" description="Helical" evidence="1">
    <location>
        <begin position="1941"/>
        <end position="1963"/>
    </location>
</feature>
<protein>
    <recommendedName>
        <fullName evidence="4">Transmembrane protein</fullName>
    </recommendedName>
</protein>
<keyword evidence="1" id="KW-0472">Membrane</keyword>
<keyword evidence="1" id="KW-0812">Transmembrane</keyword>
<feature type="transmembrane region" description="Helical" evidence="1">
    <location>
        <begin position="2001"/>
        <end position="2025"/>
    </location>
</feature>
<dbReference type="EMBL" id="CAJJDM010000004">
    <property type="protein sequence ID" value="CAD8044974.1"/>
    <property type="molecule type" value="Genomic_DNA"/>
</dbReference>
<evidence type="ECO:0008006" key="4">
    <source>
        <dbReference type="Google" id="ProtNLM"/>
    </source>
</evidence>
<dbReference type="Proteomes" id="UP000688137">
    <property type="component" value="Unassembled WGS sequence"/>
</dbReference>
<feature type="transmembrane region" description="Helical" evidence="1">
    <location>
        <begin position="2281"/>
        <end position="2305"/>
    </location>
</feature>
<keyword evidence="3" id="KW-1185">Reference proteome</keyword>
<keyword evidence="1" id="KW-1133">Transmembrane helix</keyword>